<keyword evidence="2" id="KW-1185">Reference proteome</keyword>
<evidence type="ECO:0000313" key="2">
    <source>
        <dbReference type="Proteomes" id="UP000689967"/>
    </source>
</evidence>
<name>A0ABS6H102_9PROT</name>
<protein>
    <submittedName>
        <fullName evidence="1">ABC transporter substrate-binding protein</fullName>
    </submittedName>
</protein>
<proteinExistence type="predicted"/>
<reference evidence="1 2" key="1">
    <citation type="submission" date="2021-01" db="EMBL/GenBank/DDBJ databases">
        <title>Roseomonas sp. nov, a bacterium isolated from an oil production mixture in Yumen Oilfield.</title>
        <authorList>
            <person name="Wu D."/>
        </authorList>
    </citation>
    <scope>NUCLEOTIDE SEQUENCE [LARGE SCALE GENOMIC DNA]</scope>
    <source>
        <strain evidence="1 2">ROY-5-3</strain>
    </source>
</reference>
<evidence type="ECO:0000313" key="1">
    <source>
        <dbReference type="EMBL" id="MBU8542340.1"/>
    </source>
</evidence>
<accession>A0ABS6H102</accession>
<comment type="caution">
    <text evidence="1">The sequence shown here is derived from an EMBL/GenBank/DDBJ whole genome shotgun (WGS) entry which is preliminary data.</text>
</comment>
<gene>
    <name evidence="1" type="ORF">JJQ90_01405</name>
</gene>
<dbReference type="Proteomes" id="UP000689967">
    <property type="component" value="Unassembled WGS sequence"/>
</dbReference>
<sequence length="318" mass="35050">MPILTLACTRSDRTQPILDGRIKIDGFEVSTTAGEPEELFRIAMREARYDITELSMASHILSVARGDSRYIGVPVFPSRAFRHSAIYIRTDRGIAGPKDLAGRVVGVPEYQQTAAMWVRGMLRTYYGVPVTSMSWRSAGERTPLSLPPEIDMEVIPEGETLEAMLADGRIDAFIGPRPPACFLDGSAPVARLFPDSRTEEEAYWRASGFFPIMHCMAIRRDLVEARPNLPLALFEAFAAAKAHAVADLSLVNVLRVSLPWIAAAATAQIDMMGGDPWPYGFGRNRPEIEAMCRYAKADGLTAEAVRVEELFETSTHGT</sequence>
<dbReference type="EMBL" id="JAERQM010000001">
    <property type="protein sequence ID" value="MBU8542340.1"/>
    <property type="molecule type" value="Genomic_DNA"/>
</dbReference>
<organism evidence="1 2">
    <name type="scientific">Falsiroseomonas oleicola</name>
    <dbReference type="NCBI Taxonomy" id="2801474"/>
    <lineage>
        <taxon>Bacteria</taxon>
        <taxon>Pseudomonadati</taxon>
        <taxon>Pseudomonadota</taxon>
        <taxon>Alphaproteobacteria</taxon>
        <taxon>Acetobacterales</taxon>
        <taxon>Roseomonadaceae</taxon>
        <taxon>Falsiroseomonas</taxon>
    </lineage>
</organism>
<dbReference type="RefSeq" id="WP_216872682.1">
    <property type="nucleotide sequence ID" value="NZ_JAERQM010000001.1"/>
</dbReference>